<feature type="domain" description="D-isomer specific 2-hydroxyacid dehydrogenase catalytic" evidence="5">
    <location>
        <begin position="28"/>
        <end position="319"/>
    </location>
</feature>
<organism evidence="7 8">
    <name type="scientific">Vibrio caribbeanicus ATCC BAA-2122</name>
    <dbReference type="NCBI Taxonomy" id="796620"/>
    <lineage>
        <taxon>Bacteria</taxon>
        <taxon>Pseudomonadati</taxon>
        <taxon>Pseudomonadota</taxon>
        <taxon>Gammaproteobacteria</taxon>
        <taxon>Vibrionales</taxon>
        <taxon>Vibrionaceae</taxon>
        <taxon>Vibrio</taxon>
    </lineage>
</organism>
<dbReference type="Pfam" id="PF02826">
    <property type="entry name" value="2-Hacid_dh_C"/>
    <property type="match status" value="1"/>
</dbReference>
<dbReference type="Gene3D" id="3.40.50.720">
    <property type="entry name" value="NAD(P)-binding Rossmann-like Domain"/>
    <property type="match status" value="2"/>
</dbReference>
<comment type="similarity">
    <text evidence="1 4">Belongs to the D-isomer specific 2-hydroxyacid dehydrogenase family.</text>
</comment>
<dbReference type="OrthoDB" id="9805416at2"/>
<dbReference type="SUPFAM" id="SSF52283">
    <property type="entry name" value="Formate/glycerate dehydrogenase catalytic domain-like"/>
    <property type="match status" value="1"/>
</dbReference>
<accession>E3BNW1</accession>
<comment type="caution">
    <text evidence="7">The sequence shown here is derived from an EMBL/GenBank/DDBJ whole genome shotgun (WGS) entry which is preliminary data.</text>
</comment>
<keyword evidence="8" id="KW-1185">Reference proteome</keyword>
<dbReference type="PANTHER" id="PTHR43761:SF1">
    <property type="entry name" value="D-ISOMER SPECIFIC 2-HYDROXYACID DEHYDROGENASE CATALYTIC DOMAIN-CONTAINING PROTEIN-RELATED"/>
    <property type="match status" value="1"/>
</dbReference>
<name>E3BNW1_9VIBR</name>
<dbReference type="SUPFAM" id="SSF51735">
    <property type="entry name" value="NAD(P)-binding Rossmann-fold domains"/>
    <property type="match status" value="1"/>
</dbReference>
<evidence type="ECO:0000259" key="5">
    <source>
        <dbReference type="Pfam" id="PF00389"/>
    </source>
</evidence>
<keyword evidence="2 4" id="KW-0560">Oxidoreductase</keyword>
<dbReference type="Proteomes" id="UP000002943">
    <property type="component" value="Unassembled WGS sequence"/>
</dbReference>
<reference evidence="7 8" key="1">
    <citation type="journal article" date="2012" name="Int. J. Syst. Evol. Microbiol.">
        <title>Vibrio caribbeanicus sp. nov., isolated from the marine sponge Scleritoderma cyanea.</title>
        <authorList>
            <person name="Hoffmann M."/>
            <person name="Monday S.R."/>
            <person name="Allard M.W."/>
            <person name="Strain E.A."/>
            <person name="Whittaker P."/>
            <person name="Naum M."/>
            <person name="McCarthy P.J."/>
            <person name="Lopez J.V."/>
            <person name="Fischer M."/>
            <person name="Brown E.W."/>
        </authorList>
    </citation>
    <scope>NUCLEOTIDE SEQUENCE [LARGE SCALE GENOMIC DNA]</scope>
    <source>
        <strain evidence="7 8">ATCC BAA-2122</strain>
    </source>
</reference>
<dbReference type="Pfam" id="PF00389">
    <property type="entry name" value="2-Hacid_dh"/>
    <property type="match status" value="1"/>
</dbReference>
<dbReference type="InterPro" id="IPR036291">
    <property type="entry name" value="NAD(P)-bd_dom_sf"/>
</dbReference>
<keyword evidence="3" id="KW-0520">NAD</keyword>
<dbReference type="STRING" id="796620.VIBC2010_15677"/>
<dbReference type="PANTHER" id="PTHR43761">
    <property type="entry name" value="D-ISOMER SPECIFIC 2-HYDROXYACID DEHYDROGENASE FAMILY PROTEIN (AFU_ORTHOLOGUE AFUA_1G13630)"/>
    <property type="match status" value="1"/>
</dbReference>
<evidence type="ECO:0000313" key="8">
    <source>
        <dbReference type="Proteomes" id="UP000002943"/>
    </source>
</evidence>
<dbReference type="EMBL" id="AEIU01000097">
    <property type="protein sequence ID" value="EFP95268.1"/>
    <property type="molecule type" value="Genomic_DNA"/>
</dbReference>
<dbReference type="PROSITE" id="PS00670">
    <property type="entry name" value="D_2_HYDROXYACID_DH_2"/>
    <property type="match status" value="1"/>
</dbReference>
<feature type="domain" description="D-isomer specific 2-hydroxyacid dehydrogenase NAD-binding" evidence="6">
    <location>
        <begin position="109"/>
        <end position="289"/>
    </location>
</feature>
<dbReference type="CDD" id="cd12162">
    <property type="entry name" value="2-Hacid_dh_4"/>
    <property type="match status" value="1"/>
</dbReference>
<evidence type="ECO:0000313" key="7">
    <source>
        <dbReference type="EMBL" id="EFP95268.1"/>
    </source>
</evidence>
<evidence type="ECO:0000256" key="3">
    <source>
        <dbReference type="ARBA" id="ARBA00023027"/>
    </source>
</evidence>
<dbReference type="GO" id="GO:0051287">
    <property type="term" value="F:NAD binding"/>
    <property type="evidence" value="ECO:0007669"/>
    <property type="project" value="InterPro"/>
</dbReference>
<dbReference type="InterPro" id="IPR029753">
    <property type="entry name" value="D-isomer_DH_CS"/>
</dbReference>
<protein>
    <submittedName>
        <fullName evidence="7">D-lactate dehydrogenase</fullName>
    </submittedName>
</protein>
<sequence length="320" mass="35082">MSKTRIVFLDRSTLPSSALLPKLEFEHEWSEYDATPLTQIIERAKDADIIITNKVPLDEDILRDLPSLKMIAIAATGYNNVDVEYCRKHNIAITNVQGYANQSVPEHVIGLMFALQRNLVGYHNDIANGEWQRNKQFCFFTHPIREVGGSTMGIIGRGELGAATGALAQSLGMKVVYAEHKGVDQCRDGYLPFEQVLASSDVISLHCPLNTSTHRLIGRHELALMKPCAVLINTGRGGLVDEEALVDSLKEGRLGGAGVDVFTDEPAGESNSLVANMHLPNLLLTPHVAWGTSSAIDNLVTILMDNVRAFLDGEEKNRIV</sequence>
<dbReference type="GO" id="GO:0016616">
    <property type="term" value="F:oxidoreductase activity, acting on the CH-OH group of donors, NAD or NADP as acceptor"/>
    <property type="evidence" value="ECO:0007669"/>
    <property type="project" value="InterPro"/>
</dbReference>
<dbReference type="RefSeq" id="WP_009602849.1">
    <property type="nucleotide sequence ID" value="NZ_AEIU01000097.1"/>
</dbReference>
<proteinExistence type="inferred from homology"/>
<dbReference type="InterPro" id="IPR050418">
    <property type="entry name" value="D-iso_2-hydroxyacid_DH_PdxB"/>
</dbReference>
<dbReference type="AlphaFoldDB" id="E3BNW1"/>
<dbReference type="InterPro" id="IPR006139">
    <property type="entry name" value="D-isomer_2_OHA_DH_cat_dom"/>
</dbReference>
<dbReference type="eggNOG" id="COG1052">
    <property type="taxonomic scope" value="Bacteria"/>
</dbReference>
<evidence type="ECO:0000256" key="1">
    <source>
        <dbReference type="ARBA" id="ARBA00005854"/>
    </source>
</evidence>
<evidence type="ECO:0000256" key="2">
    <source>
        <dbReference type="ARBA" id="ARBA00023002"/>
    </source>
</evidence>
<evidence type="ECO:0000259" key="6">
    <source>
        <dbReference type="Pfam" id="PF02826"/>
    </source>
</evidence>
<dbReference type="InterPro" id="IPR006140">
    <property type="entry name" value="D-isomer_DH_NAD-bd"/>
</dbReference>
<gene>
    <name evidence="7" type="ORF">VIBC2010_15677</name>
</gene>
<evidence type="ECO:0000256" key="4">
    <source>
        <dbReference type="RuleBase" id="RU003719"/>
    </source>
</evidence>